<proteinExistence type="predicted"/>
<name>A0A7W9C5F5_9CAUL</name>
<dbReference type="EMBL" id="JACHOQ010000001">
    <property type="protein sequence ID" value="MBB5738977.1"/>
    <property type="molecule type" value="Genomic_DNA"/>
</dbReference>
<comment type="caution">
    <text evidence="1">The sequence shown here is derived from an EMBL/GenBank/DDBJ whole genome shotgun (WGS) entry which is preliminary data.</text>
</comment>
<dbReference type="RefSeq" id="WP_183215115.1">
    <property type="nucleotide sequence ID" value="NZ_CAJFZW010000008.1"/>
</dbReference>
<dbReference type="Proteomes" id="UP000527324">
    <property type="component" value="Unassembled WGS sequence"/>
</dbReference>
<dbReference type="AlphaFoldDB" id="A0A7W9C5F5"/>
<reference evidence="1 2" key="1">
    <citation type="submission" date="2020-08" db="EMBL/GenBank/DDBJ databases">
        <title>Genomic Encyclopedia of Type Strains, Phase IV (KMG-IV): sequencing the most valuable type-strain genomes for metagenomic binning, comparative biology and taxonomic classification.</title>
        <authorList>
            <person name="Goeker M."/>
        </authorList>
    </citation>
    <scope>NUCLEOTIDE SEQUENCE [LARGE SCALE GENOMIC DNA]</scope>
    <source>
        <strain evidence="1 2">DSM 4731</strain>
    </source>
</reference>
<evidence type="ECO:0000313" key="1">
    <source>
        <dbReference type="EMBL" id="MBB5738977.1"/>
    </source>
</evidence>
<sequence length="465" mass="49065">MTALSAAHRAALEAVVQACPDDGLAQLEAAVGGLPGDKAGELAILIQAEIRDRARRDQAFAPLIPLFRPRADQVAALTFPRPVLARLWREAKIGDEPYLSLLDGAGPSHGDWTLVADRLCARAAAVLRDRPGDVWADPSPPAPVSNLSLAAAPAPTPAELAGCFDLAPLARTATPRLPAWLDRPDDEQAAGLRLLIQDCLAVSPEGGRRMVDILFAHVADAERMLRVVTRTNRLADKEAMLSHSDMGVFVERLLASVTTRVARIAAARPGPDEAAMAEVVQEVAWCAGVLGEIDLCLQLRPDSPWGRAARMARIQVAGQMSGLMKSASAAVHAALPMKRQRLSGRMTRLSPWLDAPATGEAVEAAAGLLNAVGGLRGVAVVFGCEADRMALKTELTDYLSIWANEALDHLADGQVAQPEGPLRLVGVAARFLTLIDALEAARAVRRRAAAAEALLATQGASPAAA</sequence>
<accession>A0A7W9C5F5</accession>
<organism evidence="1 2">
    <name type="scientific">Brevundimonas aurantiaca</name>
    <dbReference type="NCBI Taxonomy" id="74316"/>
    <lineage>
        <taxon>Bacteria</taxon>
        <taxon>Pseudomonadati</taxon>
        <taxon>Pseudomonadota</taxon>
        <taxon>Alphaproteobacteria</taxon>
        <taxon>Caulobacterales</taxon>
        <taxon>Caulobacteraceae</taxon>
        <taxon>Brevundimonas</taxon>
    </lineage>
</organism>
<keyword evidence="2" id="KW-1185">Reference proteome</keyword>
<evidence type="ECO:0000313" key="2">
    <source>
        <dbReference type="Proteomes" id="UP000527324"/>
    </source>
</evidence>
<protein>
    <submittedName>
        <fullName evidence="1">Uncharacterized protein</fullName>
    </submittedName>
</protein>
<gene>
    <name evidence="1" type="ORF">GGQ93_000668</name>
</gene>